<reference evidence="2" key="1">
    <citation type="submission" date="2022-11" db="UniProtKB">
        <authorList>
            <consortium name="WormBaseParasite"/>
        </authorList>
    </citation>
    <scope>IDENTIFICATION</scope>
</reference>
<evidence type="ECO:0000313" key="2">
    <source>
        <dbReference type="WBParaSite" id="ES5_v2.g11995.t1"/>
    </source>
</evidence>
<protein>
    <submittedName>
        <fullName evidence="2">Uncharacterized protein</fullName>
    </submittedName>
</protein>
<evidence type="ECO:0000313" key="1">
    <source>
        <dbReference type="Proteomes" id="UP000887579"/>
    </source>
</evidence>
<dbReference type="WBParaSite" id="ES5_v2.g11995.t1">
    <property type="protein sequence ID" value="ES5_v2.g11995.t1"/>
    <property type="gene ID" value="ES5_v2.g11995"/>
</dbReference>
<sequence>MTKFLIILIICLFFITIFGNEEAVDKIAAPKEERKAQVDKILGETKKDKRDVTTVGSRHFARYGSMLPNEKRMFKIFGY</sequence>
<name>A0AC34F4L5_9BILA</name>
<accession>A0AC34F4L5</accession>
<proteinExistence type="predicted"/>
<organism evidence="1 2">
    <name type="scientific">Panagrolaimus sp. ES5</name>
    <dbReference type="NCBI Taxonomy" id="591445"/>
    <lineage>
        <taxon>Eukaryota</taxon>
        <taxon>Metazoa</taxon>
        <taxon>Ecdysozoa</taxon>
        <taxon>Nematoda</taxon>
        <taxon>Chromadorea</taxon>
        <taxon>Rhabditida</taxon>
        <taxon>Tylenchina</taxon>
        <taxon>Panagrolaimomorpha</taxon>
        <taxon>Panagrolaimoidea</taxon>
        <taxon>Panagrolaimidae</taxon>
        <taxon>Panagrolaimus</taxon>
    </lineage>
</organism>
<dbReference type="Proteomes" id="UP000887579">
    <property type="component" value="Unplaced"/>
</dbReference>